<accession>W4GX39</accession>
<proteinExistence type="predicted"/>
<dbReference type="VEuPathDB" id="FungiDB:H257_04204"/>
<dbReference type="GeneID" id="20806200"/>
<dbReference type="RefSeq" id="XP_009826913.1">
    <property type="nucleotide sequence ID" value="XM_009828611.1"/>
</dbReference>
<reference evidence="2" key="1">
    <citation type="submission" date="2013-12" db="EMBL/GenBank/DDBJ databases">
        <title>The Genome Sequence of Aphanomyces astaci APO3.</title>
        <authorList>
            <consortium name="The Broad Institute Genomics Platform"/>
            <person name="Russ C."/>
            <person name="Tyler B."/>
            <person name="van West P."/>
            <person name="Dieguez-Uribeondo J."/>
            <person name="Young S.K."/>
            <person name="Zeng Q."/>
            <person name="Gargeya S."/>
            <person name="Fitzgerald M."/>
            <person name="Abouelleil A."/>
            <person name="Alvarado L."/>
            <person name="Chapman S.B."/>
            <person name="Gainer-Dewar J."/>
            <person name="Goldberg J."/>
            <person name="Griggs A."/>
            <person name="Gujja S."/>
            <person name="Hansen M."/>
            <person name="Howarth C."/>
            <person name="Imamovic A."/>
            <person name="Ireland A."/>
            <person name="Larimer J."/>
            <person name="McCowan C."/>
            <person name="Murphy C."/>
            <person name="Pearson M."/>
            <person name="Poon T.W."/>
            <person name="Priest M."/>
            <person name="Roberts A."/>
            <person name="Saif S."/>
            <person name="Shea T."/>
            <person name="Sykes S."/>
            <person name="Wortman J."/>
            <person name="Nusbaum C."/>
            <person name="Birren B."/>
        </authorList>
    </citation>
    <scope>NUCLEOTIDE SEQUENCE [LARGE SCALE GENOMIC DNA]</scope>
    <source>
        <strain evidence="2">APO3</strain>
    </source>
</reference>
<feature type="region of interest" description="Disordered" evidence="1">
    <location>
        <begin position="87"/>
        <end position="112"/>
    </location>
</feature>
<dbReference type="AlphaFoldDB" id="W4GX39"/>
<evidence type="ECO:0000313" key="2">
    <source>
        <dbReference type="EMBL" id="ETV83483.1"/>
    </source>
</evidence>
<name>W4GX39_APHAT</name>
<dbReference type="EMBL" id="KI913120">
    <property type="protein sequence ID" value="ETV83483.1"/>
    <property type="molecule type" value="Genomic_DNA"/>
</dbReference>
<gene>
    <name evidence="2" type="ORF">H257_04204</name>
</gene>
<organism evidence="2">
    <name type="scientific">Aphanomyces astaci</name>
    <name type="common">Crayfish plague agent</name>
    <dbReference type="NCBI Taxonomy" id="112090"/>
    <lineage>
        <taxon>Eukaryota</taxon>
        <taxon>Sar</taxon>
        <taxon>Stramenopiles</taxon>
        <taxon>Oomycota</taxon>
        <taxon>Saprolegniomycetes</taxon>
        <taxon>Saprolegniales</taxon>
        <taxon>Verrucalvaceae</taxon>
        <taxon>Aphanomyces</taxon>
    </lineage>
</organism>
<evidence type="ECO:0000256" key="1">
    <source>
        <dbReference type="SAM" id="MobiDB-lite"/>
    </source>
</evidence>
<sequence>MRSRACHFVAEGHTTTSLKARELEPSENITPLVASSTRTHTRDATESIDGTVQCIRPAKMGWHTRAEASDERKAMVSCIVDVYTNVMGSHRPAERSSNGPSRRSKGSKGGAG</sequence>
<protein>
    <submittedName>
        <fullName evidence="2">Uncharacterized protein</fullName>
    </submittedName>
</protein>